<evidence type="ECO:0000313" key="1">
    <source>
        <dbReference type="EMBL" id="SJL17628.1"/>
    </source>
</evidence>
<dbReference type="EMBL" id="FUEG01000046">
    <property type="protein sequence ID" value="SJL17628.1"/>
    <property type="molecule type" value="Genomic_DNA"/>
</dbReference>
<accession>A0A284S9C9</accession>
<sequence>MIPEIRQPGCSLDGENGNDTFISQRSKVQQTLVSVLVTRFSSDGATRWYCYWYWWRRAVSSCRYRRNHLQNRWKELNVMKQPDLRVTKSTLIYGRAESYPQSISYPWLKWTSGLLVHILRLYGVEGKPNSVMKTLTARSSSALHITP</sequence>
<proteinExistence type="predicted"/>
<reference evidence="2" key="1">
    <citation type="journal article" date="2017" name="Nat. Ecol. Evol.">
        <title>Genome expansion and lineage-specific genetic innovations in the forest pathogenic fungi Armillaria.</title>
        <authorList>
            <person name="Sipos G."/>
            <person name="Prasanna A.N."/>
            <person name="Walter M.C."/>
            <person name="O'Connor E."/>
            <person name="Balint B."/>
            <person name="Krizsan K."/>
            <person name="Kiss B."/>
            <person name="Hess J."/>
            <person name="Varga T."/>
            <person name="Slot J."/>
            <person name="Riley R."/>
            <person name="Boka B."/>
            <person name="Rigling D."/>
            <person name="Barry K."/>
            <person name="Lee J."/>
            <person name="Mihaltcheva S."/>
            <person name="LaButti K."/>
            <person name="Lipzen A."/>
            <person name="Waldron R."/>
            <person name="Moloney N.M."/>
            <person name="Sperisen C."/>
            <person name="Kredics L."/>
            <person name="Vagvoelgyi C."/>
            <person name="Patrignani A."/>
            <person name="Fitzpatrick D."/>
            <person name="Nagy I."/>
            <person name="Doyle S."/>
            <person name="Anderson J.B."/>
            <person name="Grigoriev I.V."/>
            <person name="Gueldener U."/>
            <person name="Muensterkoetter M."/>
            <person name="Nagy L.G."/>
        </authorList>
    </citation>
    <scope>NUCLEOTIDE SEQUENCE [LARGE SCALE GENOMIC DNA]</scope>
    <source>
        <strain evidence="2">C18/9</strain>
    </source>
</reference>
<keyword evidence="2" id="KW-1185">Reference proteome</keyword>
<organism evidence="1 2">
    <name type="scientific">Armillaria ostoyae</name>
    <name type="common">Armillaria root rot fungus</name>
    <dbReference type="NCBI Taxonomy" id="47428"/>
    <lineage>
        <taxon>Eukaryota</taxon>
        <taxon>Fungi</taxon>
        <taxon>Dikarya</taxon>
        <taxon>Basidiomycota</taxon>
        <taxon>Agaricomycotina</taxon>
        <taxon>Agaricomycetes</taxon>
        <taxon>Agaricomycetidae</taxon>
        <taxon>Agaricales</taxon>
        <taxon>Marasmiineae</taxon>
        <taxon>Physalacriaceae</taxon>
        <taxon>Armillaria</taxon>
    </lineage>
</organism>
<protein>
    <submittedName>
        <fullName evidence="1">Uncharacterized protein</fullName>
    </submittedName>
</protein>
<dbReference type="AlphaFoldDB" id="A0A284S9C9"/>
<name>A0A284S9C9_ARMOS</name>
<evidence type="ECO:0000313" key="2">
    <source>
        <dbReference type="Proteomes" id="UP000219338"/>
    </source>
</evidence>
<dbReference type="Proteomes" id="UP000219338">
    <property type="component" value="Unassembled WGS sequence"/>
</dbReference>
<gene>
    <name evidence="1" type="ORF">ARMOST_21182</name>
</gene>